<gene>
    <name evidence="6" type="ORF">R1sor_021120</name>
</gene>
<dbReference type="PANTHER" id="PTHR12446">
    <property type="entry name" value="TESMIN/TSO1-RELATED"/>
    <property type="match status" value="1"/>
</dbReference>
<keyword evidence="3" id="KW-0539">Nucleus</keyword>
<comment type="subcellular location">
    <subcellularLocation>
        <location evidence="1">Nucleus</location>
    </subcellularLocation>
</comment>
<feature type="compositionally biased region" description="Basic and acidic residues" evidence="4">
    <location>
        <begin position="177"/>
        <end position="188"/>
    </location>
</feature>
<evidence type="ECO:0000313" key="6">
    <source>
        <dbReference type="EMBL" id="KAL3678164.1"/>
    </source>
</evidence>
<evidence type="ECO:0000256" key="3">
    <source>
        <dbReference type="ARBA" id="ARBA00023242"/>
    </source>
</evidence>
<feature type="domain" description="CRC" evidence="5">
    <location>
        <begin position="108"/>
        <end position="233"/>
    </location>
</feature>
<feature type="domain" description="CRC" evidence="5">
    <location>
        <begin position="257"/>
        <end position="356"/>
    </location>
</feature>
<accession>A0ABD3GI92</accession>
<dbReference type="PANTHER" id="PTHR12446:SF34">
    <property type="entry name" value="PROTEIN LIN-54 HOMOLOG"/>
    <property type="match status" value="1"/>
</dbReference>
<evidence type="ECO:0000256" key="2">
    <source>
        <dbReference type="ARBA" id="ARBA00007267"/>
    </source>
</evidence>
<proteinExistence type="inferred from homology"/>
<evidence type="ECO:0000259" key="5">
    <source>
        <dbReference type="PROSITE" id="PS51634"/>
    </source>
</evidence>
<feature type="compositionally biased region" description="Basic and acidic residues" evidence="4">
    <location>
        <begin position="239"/>
        <end position="248"/>
    </location>
</feature>
<feature type="region of interest" description="Disordered" evidence="4">
    <location>
        <begin position="374"/>
        <end position="416"/>
    </location>
</feature>
<protein>
    <recommendedName>
        <fullName evidence="5">CRC domain-containing protein</fullName>
    </recommendedName>
</protein>
<evidence type="ECO:0000256" key="1">
    <source>
        <dbReference type="ARBA" id="ARBA00004123"/>
    </source>
</evidence>
<reference evidence="6 7" key="1">
    <citation type="submission" date="2024-09" db="EMBL/GenBank/DDBJ databases">
        <title>Chromosome-scale assembly of Riccia sorocarpa.</title>
        <authorList>
            <person name="Paukszto L."/>
        </authorList>
    </citation>
    <scope>NUCLEOTIDE SEQUENCE [LARGE SCALE GENOMIC DNA]</scope>
    <source>
        <strain evidence="6">LP-2024</strain>
        <tissue evidence="6">Aerial parts of the thallus</tissue>
    </source>
</reference>
<dbReference type="PROSITE" id="PS51634">
    <property type="entry name" value="CRC"/>
    <property type="match status" value="2"/>
</dbReference>
<comment type="similarity">
    <text evidence="2">Belongs to the lin-54 family.</text>
</comment>
<feature type="region of interest" description="Disordered" evidence="4">
    <location>
        <begin position="239"/>
        <end position="260"/>
    </location>
</feature>
<dbReference type="EMBL" id="JBJQOH010000007">
    <property type="protein sequence ID" value="KAL3678164.1"/>
    <property type="molecule type" value="Genomic_DNA"/>
</dbReference>
<dbReference type="AlphaFoldDB" id="A0ABD3GI92"/>
<dbReference type="InterPro" id="IPR028307">
    <property type="entry name" value="Lin-54_fam"/>
</dbReference>
<feature type="region of interest" description="Disordered" evidence="4">
    <location>
        <begin position="1"/>
        <end position="68"/>
    </location>
</feature>
<dbReference type="Proteomes" id="UP001633002">
    <property type="component" value="Unassembled WGS sequence"/>
</dbReference>
<comment type="caution">
    <text evidence="6">The sequence shown here is derived from an EMBL/GenBank/DDBJ whole genome shotgun (WGS) entry which is preliminary data.</text>
</comment>
<name>A0ABD3GI92_9MARC</name>
<dbReference type="InterPro" id="IPR005172">
    <property type="entry name" value="CRC"/>
</dbReference>
<evidence type="ECO:0000256" key="4">
    <source>
        <dbReference type="SAM" id="MobiDB-lite"/>
    </source>
</evidence>
<dbReference type="GO" id="GO:0005634">
    <property type="term" value="C:nucleus"/>
    <property type="evidence" value="ECO:0007669"/>
    <property type="project" value="UniProtKB-SubCell"/>
</dbReference>
<sequence>MDPSHSRPSHSPALGPVHFVASGKQLSKKPVLHVVPRSVYESGGASASTNDSDDDSPPESSSGDCLQPSFNSALPSPPDWPAGEEISPRAGERVGTECQTKGGNAKKKCKQCNCKNSRCLKLYCDCFAAGVYCSGCKCVNCYNNVENELVRRKAIEAVLKRDPTAFKPKIASNPSAVRRDGREGNDERSAARKHNRGCHCQKTWCLKKYCECYQAGVPCSENCKCINCKNGGRVRNLRMQERPEDRSEQTQSSAEGQNKGCHCRKTGCLKNYCECLQAGIACSESCLCIDCKNNEDESVLRTQLGEVRRELTAPGKQSKGCNCKKSGCLKKYCECVQADTACSEYCSCVDCRNNERIRELRAHLAQMKRRLGEMQASRVHSLPGESSGTDKRKRKTEELELELGSESPYFCGEDLG</sequence>
<keyword evidence="7" id="KW-1185">Reference proteome</keyword>
<feature type="region of interest" description="Disordered" evidence="4">
    <location>
        <begin position="167"/>
        <end position="188"/>
    </location>
</feature>
<organism evidence="6 7">
    <name type="scientific">Riccia sorocarpa</name>
    <dbReference type="NCBI Taxonomy" id="122646"/>
    <lineage>
        <taxon>Eukaryota</taxon>
        <taxon>Viridiplantae</taxon>
        <taxon>Streptophyta</taxon>
        <taxon>Embryophyta</taxon>
        <taxon>Marchantiophyta</taxon>
        <taxon>Marchantiopsida</taxon>
        <taxon>Marchantiidae</taxon>
        <taxon>Marchantiales</taxon>
        <taxon>Ricciaceae</taxon>
        <taxon>Riccia</taxon>
    </lineage>
</organism>
<dbReference type="InterPro" id="IPR033467">
    <property type="entry name" value="Tesmin/TSO1-like_CXC"/>
</dbReference>
<dbReference type="Pfam" id="PF03638">
    <property type="entry name" value="TCR"/>
    <property type="match status" value="4"/>
</dbReference>
<dbReference type="SMART" id="SM01114">
    <property type="entry name" value="CXC"/>
    <property type="match status" value="4"/>
</dbReference>
<evidence type="ECO:0000313" key="7">
    <source>
        <dbReference type="Proteomes" id="UP001633002"/>
    </source>
</evidence>